<comment type="subcellular location">
    <subcellularLocation>
        <location evidence="1">Membrane</location>
        <topology evidence="1">Multi-pass membrane protein</topology>
    </subcellularLocation>
</comment>
<evidence type="ECO:0000256" key="3">
    <source>
        <dbReference type="ARBA" id="ARBA00022989"/>
    </source>
</evidence>
<keyword evidence="2" id="KW-0812">Transmembrane</keyword>
<dbReference type="InterPro" id="IPR006480">
    <property type="entry name" value="Phage_holin_4_1"/>
</dbReference>
<dbReference type="EMBL" id="DVFJ01000017">
    <property type="protein sequence ID" value="HIQ71732.1"/>
    <property type="molecule type" value="Genomic_DNA"/>
</dbReference>
<accession>A0A9D0Z9K0</accession>
<protein>
    <submittedName>
        <fullName evidence="5">Phage holin family protein</fullName>
    </submittedName>
</protein>
<evidence type="ECO:0000313" key="5">
    <source>
        <dbReference type="EMBL" id="HIQ71732.1"/>
    </source>
</evidence>
<name>A0A9D0Z9K0_9FIRM</name>
<keyword evidence="3" id="KW-1133">Transmembrane helix</keyword>
<proteinExistence type="predicted"/>
<evidence type="ECO:0000256" key="4">
    <source>
        <dbReference type="ARBA" id="ARBA00023136"/>
    </source>
</evidence>
<organism evidence="5 6">
    <name type="scientific">Candidatus Onthenecus intestinigallinarum</name>
    <dbReference type="NCBI Taxonomy" id="2840875"/>
    <lineage>
        <taxon>Bacteria</taxon>
        <taxon>Bacillati</taxon>
        <taxon>Bacillota</taxon>
        <taxon>Clostridia</taxon>
        <taxon>Eubacteriales</taxon>
        <taxon>Candidatus Onthenecus</taxon>
    </lineage>
</organism>
<gene>
    <name evidence="5" type="ORF">IAB73_05945</name>
</gene>
<evidence type="ECO:0000313" key="6">
    <source>
        <dbReference type="Proteomes" id="UP000886887"/>
    </source>
</evidence>
<dbReference type="Proteomes" id="UP000886887">
    <property type="component" value="Unassembled WGS sequence"/>
</dbReference>
<keyword evidence="4" id="KW-0472">Membrane</keyword>
<dbReference type="NCBIfam" id="TIGR01593">
    <property type="entry name" value="holin_tox_secr"/>
    <property type="match status" value="1"/>
</dbReference>
<dbReference type="AlphaFoldDB" id="A0A9D0Z9K0"/>
<evidence type="ECO:0000256" key="1">
    <source>
        <dbReference type="ARBA" id="ARBA00004141"/>
    </source>
</evidence>
<dbReference type="GO" id="GO:0016020">
    <property type="term" value="C:membrane"/>
    <property type="evidence" value="ECO:0007669"/>
    <property type="project" value="UniProtKB-SubCell"/>
</dbReference>
<reference evidence="5" key="2">
    <citation type="journal article" date="2021" name="PeerJ">
        <title>Extensive microbial diversity within the chicken gut microbiome revealed by metagenomics and culture.</title>
        <authorList>
            <person name="Gilroy R."/>
            <person name="Ravi A."/>
            <person name="Getino M."/>
            <person name="Pursley I."/>
            <person name="Horton D.L."/>
            <person name="Alikhan N.F."/>
            <person name="Baker D."/>
            <person name="Gharbi K."/>
            <person name="Hall N."/>
            <person name="Watson M."/>
            <person name="Adriaenssens E.M."/>
            <person name="Foster-Nyarko E."/>
            <person name="Jarju S."/>
            <person name="Secka A."/>
            <person name="Antonio M."/>
            <person name="Oren A."/>
            <person name="Chaudhuri R.R."/>
            <person name="La Ragione R."/>
            <person name="Hildebrand F."/>
            <person name="Pallen M.J."/>
        </authorList>
    </citation>
    <scope>NUCLEOTIDE SEQUENCE</scope>
    <source>
        <strain evidence="5">ChiSxjej2B14-6234</strain>
    </source>
</reference>
<dbReference type="Pfam" id="PF05105">
    <property type="entry name" value="Phage_holin_4_1"/>
    <property type="match status" value="1"/>
</dbReference>
<evidence type="ECO:0000256" key="2">
    <source>
        <dbReference type="ARBA" id="ARBA00022692"/>
    </source>
</evidence>
<reference evidence="5" key="1">
    <citation type="submission" date="2020-10" db="EMBL/GenBank/DDBJ databases">
        <authorList>
            <person name="Gilroy R."/>
        </authorList>
    </citation>
    <scope>NUCLEOTIDE SEQUENCE</scope>
    <source>
        <strain evidence="5">ChiSxjej2B14-6234</strain>
    </source>
</reference>
<sequence length="121" mass="12877">MGLWCALPAGVQTLAAFMAADYATGLVCAWRGVSHKSEGGTLSSKAGFDGLLRKGMMALVVLIAWQLDRAMNANALHNAAVCFYIANEGISILENTALLGVPWPKRLRDALDVLGERGESE</sequence>
<comment type="caution">
    <text evidence="5">The sequence shown here is derived from an EMBL/GenBank/DDBJ whole genome shotgun (WGS) entry which is preliminary data.</text>
</comment>